<keyword evidence="2" id="KW-1185">Reference proteome</keyword>
<reference evidence="1" key="1">
    <citation type="submission" date="2019-09" db="EMBL/GenBank/DDBJ databases">
        <authorList>
            <person name="Teo W.F.A."/>
            <person name="Duangmal K."/>
        </authorList>
    </citation>
    <scope>NUCLEOTIDE SEQUENCE [LARGE SCALE GENOMIC DNA]</scope>
    <source>
        <strain evidence="1">K81G1</strain>
    </source>
</reference>
<dbReference type="RefSeq" id="WP_144759591.1">
    <property type="nucleotide sequence ID" value="NZ_VMNW02000148.1"/>
</dbReference>
<evidence type="ECO:0008006" key="3">
    <source>
        <dbReference type="Google" id="ProtNLM"/>
    </source>
</evidence>
<organism evidence="1 2">
    <name type="scientific">Amycolatopsis acidicola</name>
    <dbReference type="NCBI Taxonomy" id="2596893"/>
    <lineage>
        <taxon>Bacteria</taxon>
        <taxon>Bacillati</taxon>
        <taxon>Actinomycetota</taxon>
        <taxon>Actinomycetes</taxon>
        <taxon>Pseudonocardiales</taxon>
        <taxon>Pseudonocardiaceae</taxon>
        <taxon>Amycolatopsis</taxon>
    </lineage>
</organism>
<evidence type="ECO:0000313" key="1">
    <source>
        <dbReference type="EMBL" id="KAA9149220.1"/>
    </source>
</evidence>
<accession>A0A5N0UJA8</accession>
<evidence type="ECO:0000313" key="2">
    <source>
        <dbReference type="Proteomes" id="UP000319769"/>
    </source>
</evidence>
<dbReference type="Proteomes" id="UP000319769">
    <property type="component" value="Unassembled WGS sequence"/>
</dbReference>
<gene>
    <name evidence="1" type="ORF">FPZ12_043705</name>
</gene>
<sequence>MTVQRACGEQIVWRRLDTLSDLARLRNALCGLLFDVPPDLVVSVLLFLDELCVEALDDDRGPVTVCLVRATDPHYLRIDARAGKLVPPSRPGFMDAGGNGSAGWGVDFENDGMGVWAYLTLPVPEPGRSAPPWSRLAFCLPRNPTLN</sequence>
<comment type="caution">
    <text evidence="1">The sequence shown here is derived from an EMBL/GenBank/DDBJ whole genome shotgun (WGS) entry which is preliminary data.</text>
</comment>
<dbReference type="AlphaFoldDB" id="A0A5N0UJA8"/>
<proteinExistence type="predicted"/>
<protein>
    <recommendedName>
        <fullName evidence="3">ATP-binding protein</fullName>
    </recommendedName>
</protein>
<dbReference type="OrthoDB" id="3622442at2"/>
<dbReference type="EMBL" id="VMNW02000148">
    <property type="protein sequence ID" value="KAA9149220.1"/>
    <property type="molecule type" value="Genomic_DNA"/>
</dbReference>
<name>A0A5N0UJA8_9PSEU</name>